<gene>
    <name evidence="1" type="ORF">JCM21531_1515</name>
</gene>
<organism evidence="1 2">
    <name type="scientific">Acetivibrio straminisolvens JCM 21531</name>
    <dbReference type="NCBI Taxonomy" id="1294263"/>
    <lineage>
        <taxon>Bacteria</taxon>
        <taxon>Bacillati</taxon>
        <taxon>Bacillota</taxon>
        <taxon>Clostridia</taxon>
        <taxon>Eubacteriales</taxon>
        <taxon>Oscillospiraceae</taxon>
        <taxon>Acetivibrio</taxon>
    </lineage>
</organism>
<dbReference type="Proteomes" id="UP000019109">
    <property type="component" value="Unassembled WGS sequence"/>
</dbReference>
<comment type="caution">
    <text evidence="1">The sequence shown here is derived from an EMBL/GenBank/DDBJ whole genome shotgun (WGS) entry which is preliminary data.</text>
</comment>
<reference evidence="1" key="1">
    <citation type="journal article" date="2014" name="Genome Announc.">
        <title>Draft Genome Sequence of Clostridium straminisolvens Strain JCM 21531T, Isolated from a Cellulose-Degrading Bacterial Community.</title>
        <authorList>
            <person name="Yuki M."/>
            <person name="Oshima K."/>
            <person name="Suda W."/>
            <person name="Sakamoto M."/>
            <person name="Kitamura K."/>
            <person name="Iida T."/>
            <person name="Hattori M."/>
            <person name="Ohkuma M."/>
        </authorList>
    </citation>
    <scope>NUCLEOTIDE SEQUENCE [LARGE SCALE GENOMIC DNA]</scope>
    <source>
        <strain evidence="1">JCM 21531</strain>
    </source>
</reference>
<protein>
    <submittedName>
        <fullName evidence="1">Uncharacterized protein</fullName>
    </submittedName>
</protein>
<keyword evidence="2" id="KW-1185">Reference proteome</keyword>
<evidence type="ECO:0000313" key="1">
    <source>
        <dbReference type="EMBL" id="GAE88092.1"/>
    </source>
</evidence>
<proteinExistence type="predicted"/>
<accession>W4V4M0</accession>
<evidence type="ECO:0000313" key="2">
    <source>
        <dbReference type="Proteomes" id="UP000019109"/>
    </source>
</evidence>
<sequence length="50" mass="5614">MIYTKSPLAAKNIVPAAREDIIIGTLIFETDLFANSTEYIKRMKVTSPKI</sequence>
<name>W4V4M0_9FIRM</name>
<dbReference type="AlphaFoldDB" id="W4V4M0"/>
<dbReference type="EMBL" id="BAVR01000013">
    <property type="protein sequence ID" value="GAE88092.1"/>
    <property type="molecule type" value="Genomic_DNA"/>
</dbReference>